<dbReference type="Gene3D" id="1.10.12.10">
    <property type="entry name" value="Lyase 2-enoyl-coa Hydratase, Chain A, domain 2"/>
    <property type="match status" value="1"/>
</dbReference>
<proteinExistence type="inferred from homology"/>
<protein>
    <submittedName>
        <fullName evidence="2">Enoyl-CoA hydratase/isomerase family protein</fullName>
    </submittedName>
</protein>
<dbReference type="InterPro" id="IPR001753">
    <property type="entry name" value="Enoyl-CoA_hydra/iso"/>
</dbReference>
<dbReference type="CDD" id="cd06558">
    <property type="entry name" value="crotonase-like"/>
    <property type="match status" value="1"/>
</dbReference>
<dbReference type="AlphaFoldDB" id="A0ABD6AVV0"/>
<dbReference type="Proteomes" id="UP001597187">
    <property type="component" value="Unassembled WGS sequence"/>
</dbReference>
<keyword evidence="3" id="KW-1185">Reference proteome</keyword>
<dbReference type="PANTHER" id="PTHR43684:SF4">
    <property type="entry name" value="ENOYL-COA HYDRATASE_ISOMERASE FAMILY PROTEIN (AFU_ORTHOLOGUE AFUA_1G01890)"/>
    <property type="match status" value="1"/>
</dbReference>
<organism evidence="2 3">
    <name type="scientific">Halomarina rubra</name>
    <dbReference type="NCBI Taxonomy" id="2071873"/>
    <lineage>
        <taxon>Archaea</taxon>
        <taxon>Methanobacteriati</taxon>
        <taxon>Methanobacteriota</taxon>
        <taxon>Stenosarchaea group</taxon>
        <taxon>Halobacteria</taxon>
        <taxon>Halobacteriales</taxon>
        <taxon>Natronomonadaceae</taxon>
        <taxon>Halomarina</taxon>
    </lineage>
</organism>
<name>A0ABD6AVV0_9EURY</name>
<sequence>MSDFDTDYENLELTVADGVAHLTLASTSNFNSLNPTMADELFDAATRLADDESVRCITVRGTDGVFCAGADLALFDGDDSDAPDLRSLASTLHDTVLAFHQAPKPVVVGVNGVAAGAGFSMALAGDAVVMADDARLEFAYGRIGLTGDGGSTFWLPRLVGLRRAKELVLMDEPIDADYAVSLGLVTESVPSEEFDDRLAAMADRLASGPTKAFGATKRLLVESYGRDLPGQMAAETDTIANATQTEDYERGYAAFFGKEDAEFVGR</sequence>
<dbReference type="EMBL" id="JBHUDC010000004">
    <property type="protein sequence ID" value="MFD1513526.1"/>
    <property type="molecule type" value="Genomic_DNA"/>
</dbReference>
<evidence type="ECO:0000313" key="3">
    <source>
        <dbReference type="Proteomes" id="UP001597187"/>
    </source>
</evidence>
<comment type="similarity">
    <text evidence="1">Belongs to the enoyl-CoA hydratase/isomerase family.</text>
</comment>
<dbReference type="InterPro" id="IPR051053">
    <property type="entry name" value="ECH/Chromodomain_protein"/>
</dbReference>
<dbReference type="SUPFAM" id="SSF52096">
    <property type="entry name" value="ClpP/crotonase"/>
    <property type="match status" value="1"/>
</dbReference>
<dbReference type="InterPro" id="IPR029045">
    <property type="entry name" value="ClpP/crotonase-like_dom_sf"/>
</dbReference>
<dbReference type="Pfam" id="PF00378">
    <property type="entry name" value="ECH_1"/>
    <property type="match status" value="1"/>
</dbReference>
<dbReference type="RefSeq" id="WP_250873502.1">
    <property type="nucleotide sequence ID" value="NZ_JALXFV010000004.1"/>
</dbReference>
<reference evidence="2 3" key="1">
    <citation type="journal article" date="2019" name="Int. J. Syst. Evol. Microbiol.">
        <title>The Global Catalogue of Microorganisms (GCM) 10K type strain sequencing project: providing services to taxonomists for standard genome sequencing and annotation.</title>
        <authorList>
            <consortium name="The Broad Institute Genomics Platform"/>
            <consortium name="The Broad Institute Genome Sequencing Center for Infectious Disease"/>
            <person name="Wu L."/>
            <person name="Ma J."/>
        </authorList>
    </citation>
    <scope>NUCLEOTIDE SEQUENCE [LARGE SCALE GENOMIC DNA]</scope>
    <source>
        <strain evidence="2 3">CGMCC 1.12563</strain>
    </source>
</reference>
<dbReference type="Gene3D" id="3.90.226.10">
    <property type="entry name" value="2-enoyl-CoA Hydratase, Chain A, domain 1"/>
    <property type="match status" value="1"/>
</dbReference>
<evidence type="ECO:0000313" key="2">
    <source>
        <dbReference type="EMBL" id="MFD1513526.1"/>
    </source>
</evidence>
<dbReference type="InterPro" id="IPR014748">
    <property type="entry name" value="Enoyl-CoA_hydra_C"/>
</dbReference>
<comment type="caution">
    <text evidence="2">The sequence shown here is derived from an EMBL/GenBank/DDBJ whole genome shotgun (WGS) entry which is preliminary data.</text>
</comment>
<gene>
    <name evidence="2" type="ORF">ACFSBT_09575</name>
</gene>
<dbReference type="PANTHER" id="PTHR43684">
    <property type="match status" value="1"/>
</dbReference>
<accession>A0ABD6AVV0</accession>
<evidence type="ECO:0000256" key="1">
    <source>
        <dbReference type="ARBA" id="ARBA00005254"/>
    </source>
</evidence>